<evidence type="ECO:0000256" key="5">
    <source>
        <dbReference type="SAM" id="Phobius"/>
    </source>
</evidence>
<sequence length="1024" mass="114539">MPTESVIKKSALAPTVLIAGGAGFIGSHLAETMLLKDARVIVLDNFRVGKDVYVNSLLQNPKFALFDVDINQGLPKNIDSVDYIFHLAGVESYLYSQDNVNLDSLLTNALGTKNLLDLANKSQAKFLLTSSINVYQGLISPINLEHYFGQTQEEEKKYSLSEAKRFAEALVWEYFKKNQTNVRIARLPEVYGPRMNLNSSGSLGILLKELMENKNLTVTGDGTEKEYYLYISDAVSGLIKALFAEKTEGKIYSFVQKEPHAVLETTYLIKSLADREIQIDFKPKGQNILPPEPKISERGSIREIKWDAKVELKEGATKTLAWFGYEVNSHSFKLNKLVENKAEEKALKKLGGGIASIGAEEIQQVTETKNDFTQSKARFSFKGFFQKAKLNIPKRPLAQKITTPHHNKITYLIALLFSLLALSLIFIGIPAFQTYVHLNKAVSDLQKYPQALAQLDTKKSKDLANESFQEFIKAKKSFNKLGWVFFVAGKEKLHTSGVNALTSGAYLSKAIYYTSKASTPFTTLSEILKPTTDLKIDVSKFENTKSDFENAKNNLQLAQLHLNEVDLTTFPSSISNKIIAYNGILLDFADGLDIGELLASQIPEIMGSNETKRYLILFQNSNEIRATGGFIGSYGILELNKGKIANLSIDDVYNPDGQIDLKGIFTPAPKQIQDFLKEEQLHIRNANWNPDFPESASTIVSLFNKLGSDKVDGVIAIDLHFATSLIKITGPVFLIAYNEEINSNNLYERTQFHSDFNFEAGSDQKKSFLTILGGKLLEKLFALPKEKMPSLASEIMEMLNQKHLSIYFFNNPLNSELEKKGWNGNLIKTDKDYLYVVNSNLGGTKANYYVKNTMEYKITSDTRDGLLRGEVTLTYKHTGKDNAWPGGPYKDYVRILTQAGTRLTKASVIKADGTKEDVFKNIVITKVKNYNSFETSFVLNPGETVKVVIGYDLPKSLSVTPTGKVYSLYWQKQPGTQDDNYKLLFSAPFGMKIQSVKPTVKYSGTLVEYTGKLNTDNAFELKIN</sequence>
<evidence type="ECO:0000313" key="8">
    <source>
        <dbReference type="Proteomes" id="UP000177763"/>
    </source>
</evidence>
<keyword evidence="4" id="KW-0456">Lyase</keyword>
<evidence type="ECO:0000256" key="1">
    <source>
        <dbReference type="ARBA" id="ARBA00001911"/>
    </source>
</evidence>
<dbReference type="SUPFAM" id="SSF51735">
    <property type="entry name" value="NAD(P)-binding Rossmann-fold domains"/>
    <property type="match status" value="1"/>
</dbReference>
<organism evidence="7 8">
    <name type="scientific">candidate division WWE3 bacterium RIFCSPLOWO2_12_FULL_36_10</name>
    <dbReference type="NCBI Taxonomy" id="1802630"/>
    <lineage>
        <taxon>Bacteria</taxon>
        <taxon>Katanobacteria</taxon>
    </lineage>
</organism>
<dbReference type="InterPro" id="IPR036291">
    <property type="entry name" value="NAD(P)-bd_dom_sf"/>
</dbReference>
<dbReference type="InterPro" id="IPR001509">
    <property type="entry name" value="Epimerase_deHydtase"/>
</dbReference>
<evidence type="ECO:0000256" key="3">
    <source>
        <dbReference type="ARBA" id="ARBA00023027"/>
    </source>
</evidence>
<dbReference type="InterPro" id="IPR044516">
    <property type="entry name" value="UXS-like"/>
</dbReference>
<accession>A0A1F4VIP1</accession>
<comment type="cofactor">
    <cofactor evidence="1">
        <name>NAD(+)</name>
        <dbReference type="ChEBI" id="CHEBI:57540"/>
    </cofactor>
</comment>
<dbReference type="Gene3D" id="3.40.50.720">
    <property type="entry name" value="NAD(P)-binding Rossmann-like Domain"/>
    <property type="match status" value="1"/>
</dbReference>
<dbReference type="PANTHER" id="PTHR43078:SF6">
    <property type="entry name" value="UDP-GLUCURONIC ACID DECARBOXYLASE 1"/>
    <property type="match status" value="1"/>
</dbReference>
<keyword evidence="5" id="KW-0472">Membrane</keyword>
<dbReference type="InterPro" id="IPR025101">
    <property type="entry name" value="DUF4012"/>
</dbReference>
<dbReference type="EMBL" id="MEVN01000020">
    <property type="protein sequence ID" value="OGC57176.1"/>
    <property type="molecule type" value="Genomic_DNA"/>
</dbReference>
<evidence type="ECO:0000313" key="7">
    <source>
        <dbReference type="EMBL" id="OGC57176.1"/>
    </source>
</evidence>
<dbReference type="Pfam" id="PF13196">
    <property type="entry name" value="DUF4012"/>
    <property type="match status" value="1"/>
</dbReference>
<gene>
    <name evidence="7" type="ORF">A3H26_02505</name>
</gene>
<dbReference type="AlphaFoldDB" id="A0A1F4VIP1"/>
<dbReference type="PANTHER" id="PTHR43078">
    <property type="entry name" value="UDP-GLUCURONIC ACID DECARBOXYLASE-RELATED"/>
    <property type="match status" value="1"/>
</dbReference>
<evidence type="ECO:0000256" key="2">
    <source>
        <dbReference type="ARBA" id="ARBA00022793"/>
    </source>
</evidence>
<protein>
    <recommendedName>
        <fullName evidence="6">NAD-dependent epimerase/dehydratase domain-containing protein</fullName>
    </recommendedName>
</protein>
<keyword evidence="3" id="KW-0520">NAD</keyword>
<keyword evidence="5" id="KW-1133">Transmembrane helix</keyword>
<dbReference type="STRING" id="1802630.A3H26_02505"/>
<evidence type="ECO:0000256" key="4">
    <source>
        <dbReference type="ARBA" id="ARBA00023239"/>
    </source>
</evidence>
<reference evidence="7 8" key="1">
    <citation type="journal article" date="2016" name="Nat. Commun.">
        <title>Thousands of microbial genomes shed light on interconnected biogeochemical processes in an aquifer system.</title>
        <authorList>
            <person name="Anantharaman K."/>
            <person name="Brown C.T."/>
            <person name="Hug L.A."/>
            <person name="Sharon I."/>
            <person name="Castelle C.J."/>
            <person name="Probst A.J."/>
            <person name="Thomas B.C."/>
            <person name="Singh A."/>
            <person name="Wilkins M.J."/>
            <person name="Karaoz U."/>
            <person name="Brodie E.L."/>
            <person name="Williams K.H."/>
            <person name="Hubbard S.S."/>
            <person name="Banfield J.F."/>
        </authorList>
    </citation>
    <scope>NUCLEOTIDE SEQUENCE [LARGE SCALE GENOMIC DNA]</scope>
</reference>
<dbReference type="Proteomes" id="UP000177763">
    <property type="component" value="Unassembled WGS sequence"/>
</dbReference>
<proteinExistence type="predicted"/>
<dbReference type="GO" id="GO:0048040">
    <property type="term" value="F:UDP-glucuronate decarboxylase activity"/>
    <property type="evidence" value="ECO:0007669"/>
    <property type="project" value="TreeGrafter"/>
</dbReference>
<dbReference type="GO" id="GO:0042732">
    <property type="term" value="P:D-xylose metabolic process"/>
    <property type="evidence" value="ECO:0007669"/>
    <property type="project" value="InterPro"/>
</dbReference>
<keyword evidence="2" id="KW-0210">Decarboxylase</keyword>
<dbReference type="GO" id="GO:0005737">
    <property type="term" value="C:cytoplasm"/>
    <property type="evidence" value="ECO:0007669"/>
    <property type="project" value="TreeGrafter"/>
</dbReference>
<feature type="transmembrane region" description="Helical" evidence="5">
    <location>
        <begin position="409"/>
        <end position="432"/>
    </location>
</feature>
<comment type="caution">
    <text evidence="7">The sequence shown here is derived from an EMBL/GenBank/DDBJ whole genome shotgun (WGS) entry which is preliminary data.</text>
</comment>
<keyword evidence="5" id="KW-0812">Transmembrane</keyword>
<evidence type="ECO:0000259" key="6">
    <source>
        <dbReference type="Pfam" id="PF01370"/>
    </source>
</evidence>
<feature type="transmembrane region" description="Helical" evidence="5">
    <location>
        <begin position="12"/>
        <end position="30"/>
    </location>
</feature>
<feature type="domain" description="NAD-dependent epimerase/dehydratase" evidence="6">
    <location>
        <begin position="16"/>
        <end position="252"/>
    </location>
</feature>
<dbReference type="GO" id="GO:0070403">
    <property type="term" value="F:NAD+ binding"/>
    <property type="evidence" value="ECO:0007669"/>
    <property type="project" value="InterPro"/>
</dbReference>
<dbReference type="Pfam" id="PF01370">
    <property type="entry name" value="Epimerase"/>
    <property type="match status" value="1"/>
</dbReference>
<name>A0A1F4VIP1_UNCKA</name>